<evidence type="ECO:0000313" key="2">
    <source>
        <dbReference type="Proteomes" id="UP000034044"/>
    </source>
</evidence>
<dbReference type="Proteomes" id="UP000034044">
    <property type="component" value="Unassembled WGS sequence"/>
</dbReference>
<comment type="caution">
    <text evidence="1">The sequence shown here is derived from an EMBL/GenBank/DDBJ whole genome shotgun (WGS) entry which is preliminary data.</text>
</comment>
<dbReference type="AlphaFoldDB" id="A0A0G0FQM2"/>
<proteinExistence type="predicted"/>
<dbReference type="Gene3D" id="3.30.700.10">
    <property type="entry name" value="Glycoprotein, Type 4 Pilin"/>
    <property type="match status" value="1"/>
</dbReference>
<dbReference type="InterPro" id="IPR045584">
    <property type="entry name" value="Pilin-like"/>
</dbReference>
<protein>
    <submittedName>
        <fullName evidence="1">Uncharacterized protein</fullName>
    </submittedName>
</protein>
<organism evidence="1 2">
    <name type="scientific">Candidatus Wolfebacteria bacterium GW2011_GWC1_37_10</name>
    <dbReference type="NCBI Taxonomy" id="1619010"/>
    <lineage>
        <taxon>Bacteria</taxon>
        <taxon>Candidatus Wolfeibacteriota</taxon>
    </lineage>
</organism>
<accession>A0A0G0FQM2</accession>
<dbReference type="EMBL" id="LBSR01000021">
    <property type="protein sequence ID" value="KKQ21373.1"/>
    <property type="molecule type" value="Genomic_DNA"/>
</dbReference>
<sequence length="141" mass="15468">MEILIVFAILAILSAISVGFYKNYAINSEMDLVKKAMIANLKQARSKSMTGEEGLKWGIHFINSEDDYYEIFSTPADYSSASTTIFSATYFPKTISFIEPITSSTIIFNKINGMISATSTVIFSSQIATSTITITPAGNIY</sequence>
<dbReference type="SUPFAM" id="SSF54523">
    <property type="entry name" value="Pili subunits"/>
    <property type="match status" value="1"/>
</dbReference>
<evidence type="ECO:0000313" key="1">
    <source>
        <dbReference type="EMBL" id="KKQ21373.1"/>
    </source>
</evidence>
<name>A0A0G0FQM2_9BACT</name>
<reference evidence="1 2" key="1">
    <citation type="journal article" date="2015" name="Nature">
        <title>rRNA introns, odd ribosomes, and small enigmatic genomes across a large radiation of phyla.</title>
        <authorList>
            <person name="Brown C.T."/>
            <person name="Hug L.A."/>
            <person name="Thomas B.C."/>
            <person name="Sharon I."/>
            <person name="Castelle C.J."/>
            <person name="Singh A."/>
            <person name="Wilkins M.J."/>
            <person name="Williams K.H."/>
            <person name="Banfield J.F."/>
        </authorList>
    </citation>
    <scope>NUCLEOTIDE SEQUENCE [LARGE SCALE GENOMIC DNA]</scope>
</reference>
<gene>
    <name evidence="1" type="ORF">US36_C0021G0010</name>
</gene>